<evidence type="ECO:0000256" key="1">
    <source>
        <dbReference type="SAM" id="MobiDB-lite"/>
    </source>
</evidence>
<organism evidence="2 3">
    <name type="scientific">Panicum virgatum</name>
    <name type="common">Blackwell switchgrass</name>
    <dbReference type="NCBI Taxonomy" id="38727"/>
    <lineage>
        <taxon>Eukaryota</taxon>
        <taxon>Viridiplantae</taxon>
        <taxon>Streptophyta</taxon>
        <taxon>Embryophyta</taxon>
        <taxon>Tracheophyta</taxon>
        <taxon>Spermatophyta</taxon>
        <taxon>Magnoliopsida</taxon>
        <taxon>Liliopsida</taxon>
        <taxon>Poales</taxon>
        <taxon>Poaceae</taxon>
        <taxon>PACMAD clade</taxon>
        <taxon>Panicoideae</taxon>
        <taxon>Panicodae</taxon>
        <taxon>Paniceae</taxon>
        <taxon>Panicinae</taxon>
        <taxon>Panicum</taxon>
        <taxon>Panicum sect. Hiantes</taxon>
    </lineage>
</organism>
<sequence>MIDSGDPCGWPREALGHASKLRLRAADPAKRQPAAPAQRSREREKNQQKKNGDETHDESGTEERGSSLLCRLQPPRRRRRSTHLRLRRIGEEDRRVAALVGLFEGVGWVARVLLFT</sequence>
<evidence type="ECO:0000313" key="3">
    <source>
        <dbReference type="Proteomes" id="UP000823388"/>
    </source>
</evidence>
<reference evidence="2" key="1">
    <citation type="submission" date="2020-05" db="EMBL/GenBank/DDBJ databases">
        <title>WGS assembly of Panicum virgatum.</title>
        <authorList>
            <person name="Lovell J.T."/>
            <person name="Jenkins J."/>
            <person name="Shu S."/>
            <person name="Juenger T.E."/>
            <person name="Schmutz J."/>
        </authorList>
    </citation>
    <scope>NUCLEOTIDE SEQUENCE</scope>
    <source>
        <strain evidence="2">AP13</strain>
    </source>
</reference>
<name>A0A8T0QC84_PANVG</name>
<accession>A0A8T0QC84</accession>
<dbReference type="AlphaFoldDB" id="A0A8T0QC84"/>
<feature type="compositionally biased region" description="Basic and acidic residues" evidence="1">
    <location>
        <begin position="39"/>
        <end position="65"/>
    </location>
</feature>
<feature type="region of interest" description="Disordered" evidence="1">
    <location>
        <begin position="1"/>
        <end position="82"/>
    </location>
</feature>
<proteinExistence type="predicted"/>
<protein>
    <submittedName>
        <fullName evidence="2">Uncharacterized protein</fullName>
    </submittedName>
</protein>
<comment type="caution">
    <text evidence="2">The sequence shown here is derived from an EMBL/GenBank/DDBJ whole genome shotgun (WGS) entry which is preliminary data.</text>
</comment>
<keyword evidence="3" id="KW-1185">Reference proteome</keyword>
<gene>
    <name evidence="2" type="ORF">PVAP13_7KG130700</name>
</gene>
<evidence type="ECO:0000313" key="2">
    <source>
        <dbReference type="EMBL" id="KAG2571540.1"/>
    </source>
</evidence>
<dbReference type="EMBL" id="CM029049">
    <property type="protein sequence ID" value="KAG2571540.1"/>
    <property type="molecule type" value="Genomic_DNA"/>
</dbReference>
<dbReference type="Proteomes" id="UP000823388">
    <property type="component" value="Chromosome 7K"/>
</dbReference>